<protein>
    <recommendedName>
        <fullName evidence="3">5-methyltetrahydrofolate--homocysteine methyltransferase</fullName>
    </recommendedName>
</protein>
<evidence type="ECO:0000313" key="2">
    <source>
        <dbReference type="Proteomes" id="UP001226574"/>
    </source>
</evidence>
<comment type="caution">
    <text evidence="1">The sequence shown here is derived from an EMBL/GenBank/DDBJ whole genome shotgun (WGS) entry which is preliminary data.</text>
</comment>
<reference evidence="1 2" key="1">
    <citation type="submission" date="2023-08" db="EMBL/GenBank/DDBJ databases">
        <title>Pseudoalteromonas haloplanktis LL1 genome.</title>
        <authorList>
            <person name="Wu S."/>
        </authorList>
    </citation>
    <scope>NUCLEOTIDE SEQUENCE [LARGE SCALE GENOMIC DNA]</scope>
    <source>
        <strain evidence="1 2">LL1</strain>
    </source>
</reference>
<evidence type="ECO:0008006" key="3">
    <source>
        <dbReference type="Google" id="ProtNLM"/>
    </source>
</evidence>
<dbReference type="InterPro" id="IPR011047">
    <property type="entry name" value="Quinoprotein_ADH-like_sf"/>
</dbReference>
<dbReference type="EMBL" id="JAVIFY010000007">
    <property type="protein sequence ID" value="MDQ9092249.1"/>
    <property type="molecule type" value="Genomic_DNA"/>
</dbReference>
<dbReference type="PROSITE" id="PS51257">
    <property type="entry name" value="PROKAR_LIPOPROTEIN"/>
    <property type="match status" value="1"/>
</dbReference>
<evidence type="ECO:0000313" key="1">
    <source>
        <dbReference type="EMBL" id="MDQ9092249.1"/>
    </source>
</evidence>
<dbReference type="Proteomes" id="UP001226574">
    <property type="component" value="Unassembled WGS sequence"/>
</dbReference>
<dbReference type="SUPFAM" id="SSF50998">
    <property type="entry name" value="Quinoprotein alcohol dehydrogenase-like"/>
    <property type="match status" value="1"/>
</dbReference>
<dbReference type="RefSeq" id="WP_309039109.1">
    <property type="nucleotide sequence ID" value="NZ_JAVIFY010000007.1"/>
</dbReference>
<sequence>MYLPNLKTSLLASMIAILCACNSEIDDIANKNDEQTDHHDHSEVTSTGRLAISHADTANVSIFDTDDNALLEMFNTANIVSGLYASPTNRFAVLIQRADNYVEFIDGGLYREDHGDHPHDYKQAPSLSSFTLTSDKPTHFDVSEQQAALFFDGNIDAGIPASFAILTDESIVNGETLATHNFANAMHGTAQIRGDSVITTYRTEDTTNTLPNYVEQLHIYGDHFHQEQRFELDCPALHGSAQNHQHIAFGCADGVLIITEQDGEFNAAKINNLDDFAVGARIGTLKGSEHSELFLGIAQSKLFYTVDPKAGAMTQLAWQQDTENTLLASALDSITGEFYVLESDGFLSILNAEDDWQVSTRFQVLENPTGNYALAASAVDDTLYIAEANSQTVLSVDTHEQAAEIILNLDFTPNKITWLGIAEESDEEHNH</sequence>
<keyword evidence="2" id="KW-1185">Reference proteome</keyword>
<accession>A0ABU1BFF2</accession>
<proteinExistence type="predicted"/>
<name>A0ABU1BFF2_PSEHA</name>
<organism evidence="1 2">
    <name type="scientific">Pseudoalteromonas haloplanktis</name>
    <name type="common">Alteromonas haloplanktis</name>
    <dbReference type="NCBI Taxonomy" id="228"/>
    <lineage>
        <taxon>Bacteria</taxon>
        <taxon>Pseudomonadati</taxon>
        <taxon>Pseudomonadota</taxon>
        <taxon>Gammaproteobacteria</taxon>
        <taxon>Alteromonadales</taxon>
        <taxon>Pseudoalteromonadaceae</taxon>
        <taxon>Pseudoalteromonas</taxon>
    </lineage>
</organism>
<gene>
    <name evidence="1" type="ORF">RC083_11690</name>
</gene>